<evidence type="ECO:0000256" key="2">
    <source>
        <dbReference type="ARBA" id="ARBA00023125"/>
    </source>
</evidence>
<dbReference type="SMART" id="SM00342">
    <property type="entry name" value="HTH_ARAC"/>
    <property type="match status" value="1"/>
</dbReference>
<dbReference type="KEGG" id="sqz:FQU76_32050"/>
<dbReference type="AlphaFoldDB" id="A0A5B8IRV2"/>
<dbReference type="GO" id="GO:0003700">
    <property type="term" value="F:DNA-binding transcription factor activity"/>
    <property type="evidence" value="ECO:0007669"/>
    <property type="project" value="InterPro"/>
</dbReference>
<dbReference type="InterPro" id="IPR035418">
    <property type="entry name" value="AraC-bd_2"/>
</dbReference>
<name>A0A5B8IRV2_9ACTN</name>
<dbReference type="PRINTS" id="PR00032">
    <property type="entry name" value="HTHARAC"/>
</dbReference>
<dbReference type="InterPro" id="IPR050204">
    <property type="entry name" value="AraC_XylS_family_regulators"/>
</dbReference>
<dbReference type="PANTHER" id="PTHR46796">
    <property type="entry name" value="HTH-TYPE TRANSCRIPTIONAL ACTIVATOR RHAS-RELATED"/>
    <property type="match status" value="1"/>
</dbReference>
<evidence type="ECO:0000313" key="6">
    <source>
        <dbReference type="EMBL" id="QDY80379.1"/>
    </source>
</evidence>
<evidence type="ECO:0000259" key="5">
    <source>
        <dbReference type="PROSITE" id="PS01124"/>
    </source>
</evidence>
<dbReference type="InterPro" id="IPR020449">
    <property type="entry name" value="Tscrpt_reg_AraC-type_HTH"/>
</dbReference>
<dbReference type="InterPro" id="IPR018060">
    <property type="entry name" value="HTH_AraC"/>
</dbReference>
<feature type="region of interest" description="Disordered" evidence="4">
    <location>
        <begin position="361"/>
        <end position="380"/>
    </location>
</feature>
<feature type="domain" description="HTH araC/xylS-type" evidence="5">
    <location>
        <begin position="257"/>
        <end position="358"/>
    </location>
</feature>
<protein>
    <submittedName>
        <fullName evidence="6">Helix-turn-helix domain-containing protein</fullName>
    </submittedName>
</protein>
<dbReference type="InterPro" id="IPR009057">
    <property type="entry name" value="Homeodomain-like_sf"/>
</dbReference>
<gene>
    <name evidence="6" type="ORF">FQU76_32050</name>
</gene>
<evidence type="ECO:0000313" key="7">
    <source>
        <dbReference type="Proteomes" id="UP000320580"/>
    </source>
</evidence>
<dbReference type="OrthoDB" id="9799345at2"/>
<dbReference type="Pfam" id="PF14525">
    <property type="entry name" value="AraC_binding_2"/>
    <property type="match status" value="1"/>
</dbReference>
<evidence type="ECO:0000256" key="3">
    <source>
        <dbReference type="ARBA" id="ARBA00023163"/>
    </source>
</evidence>
<sequence length="380" mass="41026">MGLHRFRPVQQGLPRLLRPVSHGLARAGTHQSRDGRSAVLTGAPTTPGQRLSFTTRSLVPADRATAWERALSKVLVDLEAVVEGGRPWAGELTAERLGALQITTEESGPCTILRSARSVAADPSTHILVRLQLDGSALLSQDGRTAELRPGRLAFHDARRPFRIVLPGPQRAWILMLPRALLRLQEGQLSALTATVLDDTEEGAAALLLPLLRGLLDEVTRTAAVPRRDDLARMAAEVLATLALEQVGSRPAPALWERITASADARLGDPELTPRDIADQHNISLRYLYRLFQAQGTTVNAWVRMRRLESAGAELARAGAAHRSIAAVAARWGFTNPSHFSRSFRDSFGVSPVQWRAAHLGTRGPAGAVPSTPGPRALSA</sequence>
<dbReference type="Pfam" id="PF12833">
    <property type="entry name" value="HTH_18"/>
    <property type="match status" value="1"/>
</dbReference>
<keyword evidence="3" id="KW-0804">Transcription</keyword>
<accession>A0A5B8IRV2</accession>
<proteinExistence type="predicted"/>
<dbReference type="PROSITE" id="PS01124">
    <property type="entry name" value="HTH_ARAC_FAMILY_2"/>
    <property type="match status" value="1"/>
</dbReference>
<dbReference type="EMBL" id="CP042266">
    <property type="protein sequence ID" value="QDY80379.1"/>
    <property type="molecule type" value="Genomic_DNA"/>
</dbReference>
<dbReference type="PANTHER" id="PTHR46796:SF6">
    <property type="entry name" value="ARAC SUBFAMILY"/>
    <property type="match status" value="1"/>
</dbReference>
<dbReference type="Proteomes" id="UP000320580">
    <property type="component" value="Chromosome"/>
</dbReference>
<dbReference type="GO" id="GO:0043565">
    <property type="term" value="F:sequence-specific DNA binding"/>
    <property type="evidence" value="ECO:0007669"/>
    <property type="project" value="InterPro"/>
</dbReference>
<reference evidence="6 7" key="1">
    <citation type="submission" date="2019-07" db="EMBL/GenBank/DDBJ databases">
        <authorList>
            <person name="Zhu P."/>
        </authorList>
    </citation>
    <scope>NUCLEOTIDE SEQUENCE [LARGE SCALE GENOMIC DNA]</scope>
    <source>
        <strain evidence="6 7">SSL-25</strain>
    </source>
</reference>
<feature type="region of interest" description="Disordered" evidence="4">
    <location>
        <begin position="27"/>
        <end position="47"/>
    </location>
</feature>
<dbReference type="Gene3D" id="1.10.10.60">
    <property type="entry name" value="Homeodomain-like"/>
    <property type="match status" value="1"/>
</dbReference>
<evidence type="ECO:0000256" key="4">
    <source>
        <dbReference type="SAM" id="MobiDB-lite"/>
    </source>
</evidence>
<organism evidence="6 7">
    <name type="scientific">Streptomyces qinzhouensis</name>
    <dbReference type="NCBI Taxonomy" id="2599401"/>
    <lineage>
        <taxon>Bacteria</taxon>
        <taxon>Bacillati</taxon>
        <taxon>Actinomycetota</taxon>
        <taxon>Actinomycetes</taxon>
        <taxon>Kitasatosporales</taxon>
        <taxon>Streptomycetaceae</taxon>
        <taxon>Streptomyces</taxon>
    </lineage>
</organism>
<keyword evidence="7" id="KW-1185">Reference proteome</keyword>
<keyword evidence="1" id="KW-0805">Transcription regulation</keyword>
<dbReference type="SUPFAM" id="SSF46689">
    <property type="entry name" value="Homeodomain-like"/>
    <property type="match status" value="1"/>
</dbReference>
<keyword evidence="2" id="KW-0238">DNA-binding</keyword>
<evidence type="ECO:0000256" key="1">
    <source>
        <dbReference type="ARBA" id="ARBA00023015"/>
    </source>
</evidence>